<reference evidence="1 2" key="1">
    <citation type="journal article" date="2023" name="Microbiol. Resour. Announc.">
        <title>Complete Genome Sequence of Mycobacterium wuenschmanii, a novel Nontuberculous Mycobacterium Isolated from a captive population of Amazon Milk Frogs.</title>
        <authorList>
            <person name="Hicks J."/>
            <person name="Zeineldin M."/>
            <person name="Ward H."/>
            <person name="Wuenschmann A."/>
            <person name="Camp P."/>
            <person name="Farrell D."/>
            <person name="Lehman K."/>
            <person name="Thacker T."/>
            <person name="Cuthbert E."/>
        </authorList>
    </citation>
    <scope>NUCLEOTIDE SEQUENCE [LARGE SCALE GENOMIC DNA]</scope>
    <source>
        <strain evidence="1 2">Wuenschmanii</strain>
    </source>
</reference>
<dbReference type="SUPFAM" id="SSF56601">
    <property type="entry name" value="beta-lactamase/transpeptidase-like"/>
    <property type="match status" value="1"/>
</dbReference>
<keyword evidence="2" id="KW-1185">Reference proteome</keyword>
<proteinExistence type="predicted"/>
<dbReference type="EMBL" id="CP126981">
    <property type="protein sequence ID" value="WIM86262.1"/>
    <property type="molecule type" value="Genomic_DNA"/>
</dbReference>
<sequence length="209" mass="21913">MSVDTGMAIVFADGTTFSTRGWSSGVAWSTIKVPLAIAALRAGVSVPIDAAITHSDNAVAEELWSALGDDAALQVQAVIREAGDANTVVESRRLRPGYTPFGQTQWSLLDQARFAAGLGGVAGSARVLELMGALCEEHTWGLAARGFAAKGGWGPSRGEDYLVRQFGIVPHGSGVAGIALAAVLDRGYDIGVEMIDTMAKWALERLARQ</sequence>
<dbReference type="InterPro" id="IPR012338">
    <property type="entry name" value="Beta-lactam/transpept-like"/>
</dbReference>
<protein>
    <recommendedName>
        <fullName evidence="3">Serine hydrolase</fullName>
    </recommendedName>
</protein>
<evidence type="ECO:0008006" key="3">
    <source>
        <dbReference type="Google" id="ProtNLM"/>
    </source>
</evidence>
<organism evidence="1 2">
    <name type="scientific">Candidatus Mycobacterium wuenschmannii</name>
    <dbReference type="NCBI Taxonomy" id="3027808"/>
    <lineage>
        <taxon>Bacteria</taxon>
        <taxon>Bacillati</taxon>
        <taxon>Actinomycetota</taxon>
        <taxon>Actinomycetes</taxon>
        <taxon>Mycobacteriales</taxon>
        <taxon>Mycobacteriaceae</taxon>
        <taxon>Mycobacterium</taxon>
    </lineage>
</organism>
<dbReference type="Gene3D" id="3.40.710.10">
    <property type="entry name" value="DD-peptidase/beta-lactamase superfamily"/>
    <property type="match status" value="1"/>
</dbReference>
<dbReference type="Proteomes" id="UP001236585">
    <property type="component" value="Chromosome"/>
</dbReference>
<evidence type="ECO:0000313" key="1">
    <source>
        <dbReference type="EMBL" id="WIM86262.1"/>
    </source>
</evidence>
<evidence type="ECO:0000313" key="2">
    <source>
        <dbReference type="Proteomes" id="UP001236585"/>
    </source>
</evidence>
<accession>A0ABY8VUB9</accession>
<gene>
    <name evidence="1" type="ORF">PT015_15245</name>
</gene>
<name>A0ABY8VUB9_9MYCO</name>